<evidence type="ECO:0000313" key="2">
    <source>
        <dbReference type="EMBL" id="KOS36126.1"/>
    </source>
</evidence>
<feature type="compositionally biased region" description="Low complexity" evidence="1">
    <location>
        <begin position="259"/>
        <end position="269"/>
    </location>
</feature>
<dbReference type="InterPro" id="IPR022190">
    <property type="entry name" value="DUF3716"/>
</dbReference>
<gene>
    <name evidence="2" type="ORF">ACN38_g13172</name>
</gene>
<feature type="compositionally biased region" description="Acidic residues" evidence="1">
    <location>
        <begin position="358"/>
        <end position="384"/>
    </location>
</feature>
<organism evidence="2 3">
    <name type="scientific">Penicillium nordicum</name>
    <dbReference type="NCBI Taxonomy" id="229535"/>
    <lineage>
        <taxon>Eukaryota</taxon>
        <taxon>Fungi</taxon>
        <taxon>Dikarya</taxon>
        <taxon>Ascomycota</taxon>
        <taxon>Pezizomycotina</taxon>
        <taxon>Eurotiomycetes</taxon>
        <taxon>Eurotiomycetidae</taxon>
        <taxon>Eurotiales</taxon>
        <taxon>Aspergillaceae</taxon>
        <taxon>Penicillium</taxon>
    </lineage>
</organism>
<proteinExistence type="predicted"/>
<reference evidence="2 3" key="1">
    <citation type="submission" date="2015-08" db="EMBL/GenBank/DDBJ databases">
        <title>Genome sequencing of Penicillium nordicum.</title>
        <authorList>
            <person name="Nguyen H.D."/>
            <person name="Seifert K.A."/>
        </authorList>
    </citation>
    <scope>NUCLEOTIDE SEQUENCE [LARGE SCALE GENOMIC DNA]</scope>
    <source>
        <strain evidence="2 3">DAOMC 185683</strain>
    </source>
</reference>
<sequence length="384" mass="41423">VPPVLPQHGGAGSWSHLLLPVAVSDLRQATQVDDGTGRDGTGFPMLVKLSNTQADQIWRRVDAKRTQLDWRVGKLPRIASVGHVRAALGQLIGHAAPVGGMCKPCARGNGPWGSCRLVFLEGLGAQWNLACANCQYSSAGSKCSLRASGSAADTPKWVYDFLRVYQPDNPFKDEPVMTRHVIARHAAKKKKAVAAGPAPIILGDDGAGAGPARAGKNKDKGKGKAADKGKAAVAKVAPAPVKTRKAVRDAAKAGKKRAAPAPVAAAAQPARKKAKGKKSKKDKRDDPEPPARADAIPRAGPVFDTTLYATPLDWPKVYHGKDDECFLDVFERLREVRRRVQHDYEFMRDFAISQGWWEEADDTEESESESSEADSEESVDVFQR</sequence>
<accession>A0A0M8NNI4</accession>
<comment type="caution">
    <text evidence="2">The sequence shown here is derived from an EMBL/GenBank/DDBJ whole genome shotgun (WGS) entry which is preliminary data.</text>
</comment>
<protein>
    <submittedName>
        <fullName evidence="2">Uncharacterized protein</fullName>
    </submittedName>
</protein>
<dbReference type="EMBL" id="LHQQ01000731">
    <property type="protein sequence ID" value="KOS36126.1"/>
    <property type="molecule type" value="Genomic_DNA"/>
</dbReference>
<evidence type="ECO:0000313" key="3">
    <source>
        <dbReference type="Proteomes" id="UP000037696"/>
    </source>
</evidence>
<dbReference type="OrthoDB" id="4369756at2759"/>
<feature type="compositionally biased region" description="Low complexity" evidence="1">
    <location>
        <begin position="200"/>
        <end position="214"/>
    </location>
</feature>
<evidence type="ECO:0000256" key="1">
    <source>
        <dbReference type="SAM" id="MobiDB-lite"/>
    </source>
</evidence>
<feature type="region of interest" description="Disordered" evidence="1">
    <location>
        <begin position="357"/>
        <end position="384"/>
    </location>
</feature>
<feature type="compositionally biased region" description="Basic residues" evidence="1">
    <location>
        <begin position="270"/>
        <end position="281"/>
    </location>
</feature>
<feature type="compositionally biased region" description="Basic and acidic residues" evidence="1">
    <location>
        <begin position="282"/>
        <end position="291"/>
    </location>
</feature>
<name>A0A0M8NNI4_9EURO</name>
<feature type="non-terminal residue" evidence="2">
    <location>
        <position position="1"/>
    </location>
</feature>
<keyword evidence="3" id="KW-1185">Reference proteome</keyword>
<feature type="compositionally biased region" description="Low complexity" evidence="1">
    <location>
        <begin position="231"/>
        <end position="241"/>
    </location>
</feature>
<dbReference type="AlphaFoldDB" id="A0A0M8NNI4"/>
<feature type="region of interest" description="Disordered" evidence="1">
    <location>
        <begin position="200"/>
        <end position="299"/>
    </location>
</feature>
<dbReference type="Pfam" id="PF12511">
    <property type="entry name" value="DUF3716"/>
    <property type="match status" value="1"/>
</dbReference>
<feature type="compositionally biased region" description="Basic and acidic residues" evidence="1">
    <location>
        <begin position="216"/>
        <end position="230"/>
    </location>
</feature>
<dbReference type="Proteomes" id="UP000037696">
    <property type="component" value="Unassembled WGS sequence"/>
</dbReference>